<keyword evidence="1" id="KW-0472">Membrane</keyword>
<dbReference type="Proteomes" id="UP000055024">
    <property type="component" value="Unassembled WGS sequence"/>
</dbReference>
<feature type="transmembrane region" description="Helical" evidence="1">
    <location>
        <begin position="60"/>
        <end position="78"/>
    </location>
</feature>
<proteinExistence type="predicted"/>
<keyword evidence="1" id="KW-1133">Transmembrane helix</keyword>
<evidence type="ECO:0000313" key="3">
    <source>
        <dbReference type="Proteomes" id="UP000055024"/>
    </source>
</evidence>
<keyword evidence="1" id="KW-0812">Transmembrane</keyword>
<name>A0A0V1HTA3_9BILA</name>
<sequence length="167" mass="19143">MKNTDENEEKDSCSASNTQSVATATDESIYNYSLMAQIKEMLSRTQFFTKDGKIPTTENFYIKFCYLLIFLFFMSTYGRSEIVWKYLIIYPKPRWPSALHLTENGVAGFISKNGGNVSQCHSDSIKEMQNSSALSSRSSPLQQGISFRYQQMQQQHPDKAMDILIEQ</sequence>
<keyword evidence="3" id="KW-1185">Reference proteome</keyword>
<organism evidence="2 3">
    <name type="scientific">Trichinella zimbabwensis</name>
    <dbReference type="NCBI Taxonomy" id="268475"/>
    <lineage>
        <taxon>Eukaryota</taxon>
        <taxon>Metazoa</taxon>
        <taxon>Ecdysozoa</taxon>
        <taxon>Nematoda</taxon>
        <taxon>Enoplea</taxon>
        <taxon>Dorylaimia</taxon>
        <taxon>Trichinellida</taxon>
        <taxon>Trichinellidae</taxon>
        <taxon>Trichinella</taxon>
    </lineage>
</organism>
<dbReference type="AlphaFoldDB" id="A0A0V1HTA3"/>
<comment type="caution">
    <text evidence="2">The sequence shown here is derived from an EMBL/GenBank/DDBJ whole genome shotgun (WGS) entry which is preliminary data.</text>
</comment>
<protein>
    <submittedName>
        <fullName evidence="2">Uncharacterized protein</fullName>
    </submittedName>
</protein>
<dbReference type="EMBL" id="JYDP01000028">
    <property type="protein sequence ID" value="KRZ13971.1"/>
    <property type="molecule type" value="Genomic_DNA"/>
</dbReference>
<gene>
    <name evidence="2" type="ORF">T11_16203</name>
</gene>
<evidence type="ECO:0000313" key="2">
    <source>
        <dbReference type="EMBL" id="KRZ13971.1"/>
    </source>
</evidence>
<reference evidence="2" key="1">
    <citation type="submission" date="2015-01" db="EMBL/GenBank/DDBJ databases">
        <title>Evolution of Trichinella species and genotypes.</title>
        <authorList>
            <person name="Korhonen P.K."/>
            <person name="Edoardo P."/>
            <person name="Giuseppe L.R."/>
            <person name="Gasser R.B."/>
        </authorList>
    </citation>
    <scope>NUCLEOTIDE SEQUENCE [LARGE SCALE GENOMIC DNA]</scope>
    <source>
        <strain evidence="2">ISS1029</strain>
    </source>
</reference>
<evidence type="ECO:0000256" key="1">
    <source>
        <dbReference type="SAM" id="Phobius"/>
    </source>
</evidence>
<accession>A0A0V1HTA3</accession>